<evidence type="ECO:0000313" key="3">
    <source>
        <dbReference type="EMBL" id="PSB92014.1"/>
    </source>
</evidence>
<reference evidence="3 4" key="1">
    <citation type="journal article" date="2017" name="Front. Microbiol.">
        <title>Genome of Ca. Pandoraea novymonadis, an Endosymbiotic Bacterium of the Trypanosomatid Novymonas esmeraldas.</title>
        <authorList>
            <person name="Kostygov A.Y."/>
            <person name="Butenko A."/>
            <person name="Nenarokova A."/>
            <person name="Tashyreva D."/>
            <person name="Flegontov P."/>
            <person name="Lukes J."/>
            <person name="Yurchenko V."/>
        </authorList>
    </citation>
    <scope>NUCLEOTIDE SEQUENCE [LARGE SCALE GENOMIC DNA]</scope>
    <source>
        <strain evidence="3 4">E262</strain>
    </source>
</reference>
<dbReference type="SUPFAM" id="SSF54285">
    <property type="entry name" value="MoaD/ThiS"/>
    <property type="match status" value="1"/>
</dbReference>
<dbReference type="EMBL" id="MUHY01000001">
    <property type="protein sequence ID" value="PSB92014.1"/>
    <property type="molecule type" value="Genomic_DNA"/>
</dbReference>
<dbReference type="InterPro" id="IPR005346">
    <property type="entry name" value="RnfH"/>
</dbReference>
<gene>
    <name evidence="3" type="primary">pasI</name>
    <name evidence="3" type="ORF">BZL35_00240</name>
</gene>
<dbReference type="InterPro" id="IPR037021">
    <property type="entry name" value="RnfH_sf"/>
</dbReference>
<evidence type="ECO:0000256" key="1">
    <source>
        <dbReference type="ARBA" id="ARBA00010645"/>
    </source>
</evidence>
<organism evidence="3 4">
    <name type="scientific">Candidatus Pandoraea novymonadis</name>
    <dbReference type="NCBI Taxonomy" id="1808959"/>
    <lineage>
        <taxon>Bacteria</taxon>
        <taxon>Pseudomonadati</taxon>
        <taxon>Pseudomonadota</taxon>
        <taxon>Betaproteobacteria</taxon>
        <taxon>Burkholderiales</taxon>
        <taxon>Burkholderiaceae</taxon>
        <taxon>Pandoraea</taxon>
    </lineage>
</organism>
<dbReference type="Pfam" id="PF03658">
    <property type="entry name" value="Ub-RnfH"/>
    <property type="match status" value="1"/>
</dbReference>
<dbReference type="RefSeq" id="WP_106182056.1">
    <property type="nucleotide sequence ID" value="NZ_MUHY01000001.1"/>
</dbReference>
<evidence type="ECO:0000256" key="2">
    <source>
        <dbReference type="HAMAP-Rule" id="MF_00460"/>
    </source>
</evidence>
<dbReference type="PANTHER" id="PTHR37483">
    <property type="entry name" value="UPF0125 PROTEIN RATB"/>
    <property type="match status" value="1"/>
</dbReference>
<dbReference type="Gene3D" id="3.10.20.280">
    <property type="entry name" value="RnfH-like"/>
    <property type="match status" value="1"/>
</dbReference>
<keyword evidence="4" id="KW-1185">Reference proteome</keyword>
<protein>
    <recommendedName>
        <fullName evidence="2">UPF0125 protein BZL35_00240</fullName>
    </recommendedName>
</protein>
<dbReference type="PANTHER" id="PTHR37483:SF1">
    <property type="entry name" value="UPF0125 PROTEIN RATB"/>
    <property type="match status" value="1"/>
</dbReference>
<dbReference type="InterPro" id="IPR016155">
    <property type="entry name" value="Mopterin_synth/thiamin_S_b"/>
</dbReference>
<name>A0ABX5FE74_9BURK</name>
<comment type="caution">
    <text evidence="3">The sequence shown here is derived from an EMBL/GenBank/DDBJ whole genome shotgun (WGS) entry which is preliminary data.</text>
</comment>
<accession>A0ABX5FE74</accession>
<sequence>MSDSRIFVQVCYALPKKQILLAVQLNAVGANIEKALKHSGIFTLYPELEISNLNVGVFGKIKPLDASVIDGDRVEIYRSLIADPKIARQLRVEKMRNTGKKEDRKWLVKRC</sequence>
<dbReference type="NCBIfam" id="NF002490">
    <property type="entry name" value="PRK01777.1"/>
    <property type="match status" value="1"/>
</dbReference>
<proteinExistence type="inferred from homology"/>
<dbReference type="Proteomes" id="UP000242660">
    <property type="component" value="Unassembled WGS sequence"/>
</dbReference>
<comment type="similarity">
    <text evidence="1 2">Belongs to the UPF0125 (RnfH) family.</text>
</comment>
<dbReference type="HAMAP" id="MF_00460">
    <property type="entry name" value="UPF0125_RnfH"/>
    <property type="match status" value="1"/>
</dbReference>
<evidence type="ECO:0000313" key="4">
    <source>
        <dbReference type="Proteomes" id="UP000242660"/>
    </source>
</evidence>